<evidence type="ECO:0000313" key="12">
    <source>
        <dbReference type="EMBL" id="KAK2946804.1"/>
    </source>
</evidence>
<evidence type="ECO:0000256" key="3">
    <source>
        <dbReference type="ARBA" id="ARBA00022692"/>
    </source>
</evidence>
<keyword evidence="6" id="KW-0833">Ubl conjugation pathway</keyword>
<keyword evidence="8 10" id="KW-1133">Transmembrane helix</keyword>
<keyword evidence="4" id="KW-0479">Metal-binding</keyword>
<feature type="transmembrane region" description="Helical" evidence="10">
    <location>
        <begin position="124"/>
        <end position="143"/>
    </location>
</feature>
<feature type="domain" description="RING-CH-type" evidence="11">
    <location>
        <begin position="1"/>
        <end position="64"/>
    </location>
</feature>
<evidence type="ECO:0000313" key="13">
    <source>
        <dbReference type="Proteomes" id="UP001281761"/>
    </source>
</evidence>
<evidence type="ECO:0000256" key="2">
    <source>
        <dbReference type="ARBA" id="ARBA00022679"/>
    </source>
</evidence>
<dbReference type="SUPFAM" id="SSF57850">
    <property type="entry name" value="RING/U-box"/>
    <property type="match status" value="1"/>
</dbReference>
<accession>A0ABQ9X4W4</accession>
<dbReference type="Pfam" id="PF12906">
    <property type="entry name" value="RINGv"/>
    <property type="match status" value="1"/>
</dbReference>
<comment type="caution">
    <text evidence="12">The sequence shown here is derived from an EMBL/GenBank/DDBJ whole genome shotgun (WGS) entry which is preliminary data.</text>
</comment>
<reference evidence="12 13" key="1">
    <citation type="journal article" date="2022" name="bioRxiv">
        <title>Genomics of Preaxostyla Flagellates Illuminates Evolutionary Transitions and the Path Towards Mitochondrial Loss.</title>
        <authorList>
            <person name="Novak L.V.F."/>
            <person name="Treitli S.C."/>
            <person name="Pyrih J."/>
            <person name="Halakuc P."/>
            <person name="Pipaliya S.V."/>
            <person name="Vacek V."/>
            <person name="Brzon O."/>
            <person name="Soukal P."/>
            <person name="Eme L."/>
            <person name="Dacks J.B."/>
            <person name="Karnkowska A."/>
            <person name="Elias M."/>
            <person name="Hampl V."/>
        </authorList>
    </citation>
    <scope>NUCLEOTIDE SEQUENCE [LARGE SCALE GENOMIC DNA]</scope>
    <source>
        <strain evidence="12">NAU3</strain>
        <tissue evidence="12">Gut</tissue>
    </source>
</reference>
<feature type="transmembrane region" description="Helical" evidence="10">
    <location>
        <begin position="83"/>
        <end position="104"/>
    </location>
</feature>
<evidence type="ECO:0000256" key="4">
    <source>
        <dbReference type="ARBA" id="ARBA00022723"/>
    </source>
</evidence>
<sequence length="368" mass="41402">MAEHHICYICQIPDDSEPVIRPCECRAETGWSHKGCLEDWIRSQVSVGKDIVNCPFCATRIPFTLTPKPFSQWKRKHWDCLDIFKLISYISFLVLGAWAALVVYPTSMVYTVLYQQYTYVKPFQLVYVGFFELTCIAIAFMSIRKLVVIYQSDKLLNQDIHIDESAWTTTQGRTVGGPEATEPRLVNSCLTRTIKSHLTPTTIYIGEIITSGVVSITITLLNIGYHGTFAGNLYLSLVDAAKQPTPPQPNQEISGDVSLRNSGAIFRRADFHEKACFAEIRPGDCLRMEVDIVSWPRKALFFNNGEIGASFISHLPPSVRLLVSVDTRGTAFRIDHITTLKQPTPHPFGLNAVLFERDPAPSLEESDR</sequence>
<evidence type="ECO:0000256" key="9">
    <source>
        <dbReference type="ARBA" id="ARBA00023136"/>
    </source>
</evidence>
<keyword evidence="3 10" id="KW-0812">Transmembrane</keyword>
<name>A0ABQ9X4W4_9EUKA</name>
<keyword evidence="7" id="KW-0862">Zinc</keyword>
<evidence type="ECO:0000256" key="1">
    <source>
        <dbReference type="ARBA" id="ARBA00004141"/>
    </source>
</evidence>
<dbReference type="Proteomes" id="UP001281761">
    <property type="component" value="Unassembled WGS sequence"/>
</dbReference>
<dbReference type="InterPro" id="IPR011016">
    <property type="entry name" value="Znf_RING-CH"/>
</dbReference>
<comment type="subcellular location">
    <subcellularLocation>
        <location evidence="1">Membrane</location>
        <topology evidence="1">Multi-pass membrane protein</topology>
    </subcellularLocation>
</comment>
<dbReference type="PANTHER" id="PTHR46065:SF3">
    <property type="entry name" value="FI20425P1"/>
    <property type="match status" value="1"/>
</dbReference>
<evidence type="ECO:0000256" key="7">
    <source>
        <dbReference type="ARBA" id="ARBA00022833"/>
    </source>
</evidence>
<dbReference type="Gene3D" id="3.30.40.10">
    <property type="entry name" value="Zinc/RING finger domain, C3HC4 (zinc finger)"/>
    <property type="match status" value="1"/>
</dbReference>
<organism evidence="12 13">
    <name type="scientific">Blattamonas nauphoetae</name>
    <dbReference type="NCBI Taxonomy" id="2049346"/>
    <lineage>
        <taxon>Eukaryota</taxon>
        <taxon>Metamonada</taxon>
        <taxon>Preaxostyla</taxon>
        <taxon>Oxymonadida</taxon>
        <taxon>Blattamonas</taxon>
    </lineage>
</organism>
<evidence type="ECO:0000259" key="11">
    <source>
        <dbReference type="PROSITE" id="PS51292"/>
    </source>
</evidence>
<dbReference type="PANTHER" id="PTHR46065">
    <property type="entry name" value="E3 UBIQUITIN-PROTEIN LIGASE MARCH 2/3 FAMILY MEMBER"/>
    <property type="match status" value="1"/>
</dbReference>
<keyword evidence="13" id="KW-1185">Reference proteome</keyword>
<evidence type="ECO:0000256" key="5">
    <source>
        <dbReference type="ARBA" id="ARBA00022771"/>
    </source>
</evidence>
<keyword evidence="2" id="KW-0808">Transferase</keyword>
<gene>
    <name evidence="12" type="ORF">BLNAU_18262</name>
</gene>
<evidence type="ECO:0000256" key="10">
    <source>
        <dbReference type="SAM" id="Phobius"/>
    </source>
</evidence>
<dbReference type="EMBL" id="JARBJD010000218">
    <property type="protein sequence ID" value="KAK2946804.1"/>
    <property type="molecule type" value="Genomic_DNA"/>
</dbReference>
<protein>
    <recommendedName>
        <fullName evidence="11">RING-CH-type domain-containing protein</fullName>
    </recommendedName>
</protein>
<dbReference type="SMART" id="SM00744">
    <property type="entry name" value="RINGv"/>
    <property type="match status" value="1"/>
</dbReference>
<proteinExistence type="predicted"/>
<dbReference type="PROSITE" id="PS51292">
    <property type="entry name" value="ZF_RING_CH"/>
    <property type="match status" value="1"/>
</dbReference>
<dbReference type="InterPro" id="IPR013083">
    <property type="entry name" value="Znf_RING/FYVE/PHD"/>
</dbReference>
<keyword evidence="9 10" id="KW-0472">Membrane</keyword>
<evidence type="ECO:0000256" key="8">
    <source>
        <dbReference type="ARBA" id="ARBA00022989"/>
    </source>
</evidence>
<evidence type="ECO:0000256" key="6">
    <source>
        <dbReference type="ARBA" id="ARBA00022786"/>
    </source>
</evidence>
<keyword evidence="5" id="KW-0863">Zinc-finger</keyword>